<reference evidence="7" key="1">
    <citation type="submission" date="2014-09" db="EMBL/GenBank/DDBJ databases">
        <title>Draft genome sequence of an oleaginous Mucoromycotina fungus Mucor ambiguus NBRC6742.</title>
        <authorList>
            <person name="Takeda I."/>
            <person name="Yamane N."/>
            <person name="Morita T."/>
            <person name="Tamano K."/>
            <person name="Machida M."/>
            <person name="Baker S."/>
            <person name="Koike H."/>
        </authorList>
    </citation>
    <scope>NUCLEOTIDE SEQUENCE</scope>
    <source>
        <strain evidence="7">NBRC 6742</strain>
    </source>
</reference>
<dbReference type="InterPro" id="IPR033697">
    <property type="entry name" value="Ribonuclease_T2_eukaryotic"/>
</dbReference>
<dbReference type="GO" id="GO:0003723">
    <property type="term" value="F:RNA binding"/>
    <property type="evidence" value="ECO:0007669"/>
    <property type="project" value="InterPro"/>
</dbReference>
<protein>
    <recommendedName>
        <fullName evidence="2">ribonuclease T2</fullName>
        <ecNumber evidence="2">4.6.1.19</ecNumber>
    </recommendedName>
</protein>
<dbReference type="CDD" id="cd01061">
    <property type="entry name" value="RNase_T2_euk"/>
    <property type="match status" value="1"/>
</dbReference>
<dbReference type="GO" id="GO:0006401">
    <property type="term" value="P:RNA catabolic process"/>
    <property type="evidence" value="ECO:0007669"/>
    <property type="project" value="TreeGrafter"/>
</dbReference>
<dbReference type="InterPro" id="IPR033130">
    <property type="entry name" value="RNase_T2_His_AS_2"/>
</dbReference>
<evidence type="ECO:0000313" key="7">
    <source>
        <dbReference type="EMBL" id="GAN03220.1"/>
    </source>
</evidence>
<dbReference type="OrthoDB" id="435754at2759"/>
<dbReference type="InterPro" id="IPR036430">
    <property type="entry name" value="RNase_T2-like_sf"/>
</dbReference>
<gene>
    <name evidence="7" type="ORF">MAM1_0036c02671</name>
</gene>
<keyword evidence="6" id="KW-0732">Signal</keyword>
<name>A0A0C9LSW8_9FUNG</name>
<feature type="active site" evidence="4">
    <location>
        <position position="134"/>
    </location>
</feature>
<evidence type="ECO:0000256" key="5">
    <source>
        <dbReference type="RuleBase" id="RU004328"/>
    </source>
</evidence>
<dbReference type="PANTHER" id="PTHR11240:SF22">
    <property type="entry name" value="RIBONUCLEASE T2"/>
    <property type="match status" value="1"/>
</dbReference>
<accession>A0A0C9LSW8</accession>
<sequence length="252" mass="27746">MKLILPLLALLGLSSAQITADQLDALNAPDYCNSSTVSCHWSGAVDACCSPKYGLVVLALQWSPGWGPADEFTIHGLWPDTCAGGMAPSRGCDSSRNSNQIATIVRDMNQTVYNRMSTFWPSNKGDNNWFWSHEWTKHGTCVSTLRPTCYGSSYQKYQDVIEYFQQVLDLRDKFDLFGALNLNGVSPGNTYNVETIRDAIKKAYGANAKLDCSGGALTDVSLNFYVKGRSDYMITDVLQSGNCRGAVFFPKK</sequence>
<keyword evidence="8" id="KW-1185">Reference proteome</keyword>
<feature type="active site" evidence="4">
    <location>
        <position position="138"/>
    </location>
</feature>
<dbReference type="Pfam" id="PF00445">
    <property type="entry name" value="Ribonuclease_T2"/>
    <property type="match status" value="1"/>
</dbReference>
<dbReference type="EC" id="4.6.1.19" evidence="2"/>
<dbReference type="InterPro" id="IPR001568">
    <property type="entry name" value="RNase_T2-like"/>
</dbReference>
<evidence type="ECO:0000256" key="2">
    <source>
        <dbReference type="ARBA" id="ARBA00012571"/>
    </source>
</evidence>
<evidence type="ECO:0000256" key="1">
    <source>
        <dbReference type="ARBA" id="ARBA00007469"/>
    </source>
</evidence>
<feature type="chain" id="PRO_5002214569" description="ribonuclease T2" evidence="6">
    <location>
        <begin position="17"/>
        <end position="252"/>
    </location>
</feature>
<dbReference type="Proteomes" id="UP000053815">
    <property type="component" value="Unassembled WGS sequence"/>
</dbReference>
<feature type="active site" evidence="4">
    <location>
        <position position="75"/>
    </location>
</feature>
<dbReference type="GO" id="GO:0033897">
    <property type="term" value="F:ribonuclease T2 activity"/>
    <property type="evidence" value="ECO:0007669"/>
    <property type="project" value="UniProtKB-EC"/>
</dbReference>
<dbReference type="PANTHER" id="PTHR11240">
    <property type="entry name" value="RIBONUCLEASE T2"/>
    <property type="match status" value="1"/>
</dbReference>
<keyword evidence="3" id="KW-1015">Disulfide bond</keyword>
<dbReference type="AlphaFoldDB" id="A0A0C9LSW8"/>
<dbReference type="EMBL" id="DF836325">
    <property type="protein sequence ID" value="GAN03220.1"/>
    <property type="molecule type" value="Genomic_DNA"/>
</dbReference>
<comment type="similarity">
    <text evidence="1 5">Belongs to the RNase T2 family.</text>
</comment>
<dbReference type="PROSITE" id="PS00530">
    <property type="entry name" value="RNASE_T2_1"/>
    <property type="match status" value="1"/>
</dbReference>
<dbReference type="PROSITE" id="PS00531">
    <property type="entry name" value="RNASE_T2_2"/>
    <property type="match status" value="1"/>
</dbReference>
<evidence type="ECO:0000256" key="3">
    <source>
        <dbReference type="ARBA" id="ARBA00023157"/>
    </source>
</evidence>
<evidence type="ECO:0000313" key="8">
    <source>
        <dbReference type="Proteomes" id="UP000053815"/>
    </source>
</evidence>
<dbReference type="Gene3D" id="3.90.730.10">
    <property type="entry name" value="Ribonuclease T2-like"/>
    <property type="match status" value="1"/>
</dbReference>
<proteinExistence type="inferred from homology"/>
<dbReference type="SUPFAM" id="SSF55895">
    <property type="entry name" value="Ribonuclease Rh-like"/>
    <property type="match status" value="1"/>
</dbReference>
<dbReference type="STRING" id="91626.A0A0C9LSW8"/>
<evidence type="ECO:0000256" key="4">
    <source>
        <dbReference type="PIRSR" id="PIRSR633697-1"/>
    </source>
</evidence>
<feature type="signal peptide" evidence="6">
    <location>
        <begin position="1"/>
        <end position="16"/>
    </location>
</feature>
<dbReference type="GO" id="GO:0005576">
    <property type="term" value="C:extracellular region"/>
    <property type="evidence" value="ECO:0007669"/>
    <property type="project" value="TreeGrafter"/>
</dbReference>
<evidence type="ECO:0000256" key="6">
    <source>
        <dbReference type="SAM" id="SignalP"/>
    </source>
</evidence>
<organism evidence="7">
    <name type="scientific">Mucor ambiguus</name>
    <dbReference type="NCBI Taxonomy" id="91626"/>
    <lineage>
        <taxon>Eukaryota</taxon>
        <taxon>Fungi</taxon>
        <taxon>Fungi incertae sedis</taxon>
        <taxon>Mucoromycota</taxon>
        <taxon>Mucoromycotina</taxon>
        <taxon>Mucoromycetes</taxon>
        <taxon>Mucorales</taxon>
        <taxon>Mucorineae</taxon>
        <taxon>Mucoraceae</taxon>
        <taxon>Mucor</taxon>
    </lineage>
</organism>
<dbReference type="InterPro" id="IPR018188">
    <property type="entry name" value="RNase_T2_His_AS_1"/>
</dbReference>